<dbReference type="PANTHER" id="PTHR31793:SF24">
    <property type="entry name" value="LONG-CHAIN ACYL-COA THIOESTERASE FADM"/>
    <property type="match status" value="1"/>
</dbReference>
<geneLocation type="plasmid" evidence="1">
    <name>unnamed1</name>
</geneLocation>
<evidence type="ECO:0000313" key="2">
    <source>
        <dbReference type="Proteomes" id="UP001257627"/>
    </source>
</evidence>
<name>A0ABU3V5E5_9ACTN</name>
<keyword evidence="2" id="KW-1185">Reference proteome</keyword>
<dbReference type="InterPro" id="IPR029069">
    <property type="entry name" value="HotDog_dom_sf"/>
</dbReference>
<comment type="caution">
    <text evidence="1">The sequence shown here is derived from an EMBL/GenBank/DDBJ whole genome shotgun (WGS) entry which is preliminary data.</text>
</comment>
<keyword evidence="1" id="KW-0614">Plasmid</keyword>
<dbReference type="PANTHER" id="PTHR31793">
    <property type="entry name" value="4-HYDROXYBENZOYL-COA THIOESTERASE FAMILY MEMBER"/>
    <property type="match status" value="1"/>
</dbReference>
<dbReference type="RefSeq" id="WP_316738449.1">
    <property type="nucleotide sequence ID" value="NZ_JARAKF010000003.1"/>
</dbReference>
<dbReference type="Proteomes" id="UP001257627">
    <property type="component" value="Unassembled WGS sequence"/>
</dbReference>
<reference evidence="1 2" key="1">
    <citation type="submission" date="2023-02" db="EMBL/GenBank/DDBJ databases">
        <authorList>
            <person name="Maleckis M."/>
        </authorList>
    </citation>
    <scope>NUCLEOTIDE SEQUENCE [LARGE SCALE GENOMIC DNA]</scope>
    <source>
        <strain evidence="1 2">P8-A2</strain>
        <plasmid evidence="1">unnamed1</plasmid>
    </source>
</reference>
<dbReference type="Pfam" id="PF13279">
    <property type="entry name" value="4HBT_2"/>
    <property type="match status" value="1"/>
</dbReference>
<dbReference type="Gene3D" id="3.10.129.10">
    <property type="entry name" value="Hotdog Thioesterase"/>
    <property type="match status" value="1"/>
</dbReference>
<dbReference type="CDD" id="cd00586">
    <property type="entry name" value="4HBT"/>
    <property type="match status" value="1"/>
</dbReference>
<protein>
    <submittedName>
        <fullName evidence="1">Thioesterase family protein</fullName>
    </submittedName>
</protein>
<dbReference type="InterPro" id="IPR050563">
    <property type="entry name" value="4-hydroxybenzoyl-CoA_TE"/>
</dbReference>
<dbReference type="SUPFAM" id="SSF54637">
    <property type="entry name" value="Thioesterase/thiol ester dehydrase-isomerase"/>
    <property type="match status" value="1"/>
</dbReference>
<evidence type="ECO:0000313" key="1">
    <source>
        <dbReference type="EMBL" id="MDU9001391.1"/>
    </source>
</evidence>
<sequence length="164" mass="18369">MSDIFTKSFEVRWDDTDFNGHLRNTRYLEYAGTARMHHLMSMGWDVRMLRKVGFAPILLGDEISYRREVYLAERVDVSCEIVGLSSDRARWRMRHVVSREDGTAAAVAHCLCAWLDVETRRIAPPPAGLQEAMEAARAEDCVVIGSQYASSDSASGPVRASSEA</sequence>
<dbReference type="EMBL" id="JARAKF010000003">
    <property type="protein sequence ID" value="MDU9001391.1"/>
    <property type="molecule type" value="Genomic_DNA"/>
</dbReference>
<proteinExistence type="predicted"/>
<organism evidence="1 2">
    <name type="scientific">Streptomyces mirabilis</name>
    <dbReference type="NCBI Taxonomy" id="68239"/>
    <lineage>
        <taxon>Bacteria</taxon>
        <taxon>Bacillati</taxon>
        <taxon>Actinomycetota</taxon>
        <taxon>Actinomycetes</taxon>
        <taxon>Kitasatosporales</taxon>
        <taxon>Streptomycetaceae</taxon>
        <taxon>Streptomyces</taxon>
    </lineage>
</organism>
<gene>
    <name evidence="1" type="ORF">PU648_55985</name>
</gene>
<accession>A0ABU3V5E5</accession>